<dbReference type="PANTHER" id="PTHR37418:SF2">
    <property type="entry name" value="3-KETO-5-AMINOHEXANOATE CLEAVAGE ENZYME"/>
    <property type="match status" value="1"/>
</dbReference>
<dbReference type="InterPro" id="IPR013785">
    <property type="entry name" value="Aldolase_TIM"/>
</dbReference>
<proteinExistence type="predicted"/>
<comment type="cofactor">
    <cofactor evidence="1">
        <name>Zn(2+)</name>
        <dbReference type="ChEBI" id="CHEBI:29105"/>
    </cofactor>
</comment>
<keyword evidence="3" id="KW-0479">Metal-binding</keyword>
<sequence length="295" mass="31529">MTHGVWLEVALNGPWGRALQPLSPLSVAEIVADGVACVHEGAAIVHVHAWDPDAGVQIDCADTYARIIEGIREQVDAIVYPTIAAEPDRYAVIEQLARRGLLEWSVLDPGSVNMDPLTDRPGAARFVYANAPDSIGRGFELAARWGFHPPFAIYEPGFVRAARAWLNRFPACPPPVFRLMFSTEYAFGFPPAPYAFEAWRRLLEDLAPGLPVMVSGIGVDSLGLLPEALAMGAHVRVGLEDMPTGCGISNPMLTRRMADAIAMRGLALAPAAEVRAAMAGLSTARPAAHGDCAAS</sequence>
<dbReference type="InterPro" id="IPR008567">
    <property type="entry name" value="BKACE"/>
</dbReference>
<dbReference type="Gene3D" id="3.20.20.70">
    <property type="entry name" value="Aldolase class I"/>
    <property type="match status" value="1"/>
</dbReference>
<evidence type="ECO:0000313" key="5">
    <source>
        <dbReference type="EMBL" id="MFC3638277.1"/>
    </source>
</evidence>
<keyword evidence="6" id="KW-1185">Reference proteome</keyword>
<gene>
    <name evidence="5" type="ORF">ACFONL_12990</name>
</gene>
<evidence type="ECO:0000256" key="4">
    <source>
        <dbReference type="ARBA" id="ARBA00022833"/>
    </source>
</evidence>
<evidence type="ECO:0000256" key="1">
    <source>
        <dbReference type="ARBA" id="ARBA00001947"/>
    </source>
</evidence>
<dbReference type="EMBL" id="JBHRYC010000061">
    <property type="protein sequence ID" value="MFC3638277.1"/>
    <property type="molecule type" value="Genomic_DNA"/>
</dbReference>
<organism evidence="5 6">
    <name type="scientific">Camelimonas fluminis</name>
    <dbReference type="NCBI Taxonomy" id="1576911"/>
    <lineage>
        <taxon>Bacteria</taxon>
        <taxon>Pseudomonadati</taxon>
        <taxon>Pseudomonadota</taxon>
        <taxon>Alphaproteobacteria</taxon>
        <taxon>Hyphomicrobiales</taxon>
        <taxon>Chelatococcaceae</taxon>
        <taxon>Camelimonas</taxon>
    </lineage>
</organism>
<dbReference type="Proteomes" id="UP001595704">
    <property type="component" value="Unassembled WGS sequence"/>
</dbReference>
<evidence type="ECO:0000313" key="6">
    <source>
        <dbReference type="Proteomes" id="UP001595704"/>
    </source>
</evidence>
<dbReference type="Pfam" id="PF05853">
    <property type="entry name" value="BKACE"/>
    <property type="match status" value="1"/>
</dbReference>
<evidence type="ECO:0000256" key="3">
    <source>
        <dbReference type="ARBA" id="ARBA00022723"/>
    </source>
</evidence>
<accession>A0ABV7UHS5</accession>
<protein>
    <submittedName>
        <fullName evidence="5">3-keto-5-aminohexanoate cleavage protein</fullName>
    </submittedName>
</protein>
<evidence type="ECO:0000256" key="2">
    <source>
        <dbReference type="ARBA" id="ARBA00022679"/>
    </source>
</evidence>
<name>A0ABV7UHS5_9HYPH</name>
<keyword evidence="2" id="KW-0808">Transferase</keyword>
<keyword evidence="4" id="KW-0862">Zinc</keyword>
<dbReference type="RefSeq" id="WP_191320372.1">
    <property type="nucleotide sequence ID" value="NZ_BNCG01000017.1"/>
</dbReference>
<dbReference type="PANTHER" id="PTHR37418">
    <property type="entry name" value="3-KETO-5-AMINOHEXANOATE CLEAVAGE ENZYME-RELATED"/>
    <property type="match status" value="1"/>
</dbReference>
<reference evidence="6" key="1">
    <citation type="journal article" date="2019" name="Int. J. Syst. Evol. Microbiol.">
        <title>The Global Catalogue of Microorganisms (GCM) 10K type strain sequencing project: providing services to taxonomists for standard genome sequencing and annotation.</title>
        <authorList>
            <consortium name="The Broad Institute Genomics Platform"/>
            <consortium name="The Broad Institute Genome Sequencing Center for Infectious Disease"/>
            <person name="Wu L."/>
            <person name="Ma J."/>
        </authorList>
    </citation>
    <scope>NUCLEOTIDE SEQUENCE [LARGE SCALE GENOMIC DNA]</scope>
    <source>
        <strain evidence="6">KCTC 42282</strain>
    </source>
</reference>
<comment type="caution">
    <text evidence="5">The sequence shown here is derived from an EMBL/GenBank/DDBJ whole genome shotgun (WGS) entry which is preliminary data.</text>
</comment>